<dbReference type="Proteomes" id="UP000076603">
    <property type="component" value="Unassembled WGS sequence"/>
</dbReference>
<dbReference type="STRING" id="1121326.CLMAG_53890"/>
<dbReference type="PATRIC" id="fig|1121326.3.peg.5455"/>
<feature type="transmembrane region" description="Helical" evidence="1">
    <location>
        <begin position="65"/>
        <end position="86"/>
    </location>
</feature>
<protein>
    <submittedName>
        <fullName evidence="2">Uncharacterized protein</fullName>
    </submittedName>
</protein>
<dbReference type="EMBL" id="LWAE01000010">
    <property type="protein sequence ID" value="KZL89171.1"/>
    <property type="molecule type" value="Genomic_DNA"/>
</dbReference>
<dbReference type="AlphaFoldDB" id="A0A162QYY1"/>
<feature type="transmembrane region" description="Helical" evidence="1">
    <location>
        <begin position="135"/>
        <end position="164"/>
    </location>
</feature>
<evidence type="ECO:0000256" key="1">
    <source>
        <dbReference type="SAM" id="Phobius"/>
    </source>
</evidence>
<sequence length="265" mass="30753">MNNESSFSKVVRYKKYRDIYNTDTMEVRVSLISSIIITTLIIIVFNQANIDNINNLMREMTKEIAIVLIGFLGFVISGLAILTSSISNKFINILKRQDKINIIEKILLSFYFLGLIVGIDIISSLIMYITTYSTYPYNILCIGICTFLYTYTIVFIIFYSIALIGNCIEIFKIINTVDEDIDASHENINDDRYLYMSFRMTALENVFFTNQSNDTLEKIKKYYELMNKLIDEGCKDEIQKGRLKAILKNKFNYLDKNSKLNDSKK</sequence>
<accession>A0A162QYY1</accession>
<evidence type="ECO:0000313" key="2">
    <source>
        <dbReference type="EMBL" id="KZL89171.1"/>
    </source>
</evidence>
<organism evidence="2 3">
    <name type="scientific">Clostridium magnum DSM 2767</name>
    <dbReference type="NCBI Taxonomy" id="1121326"/>
    <lineage>
        <taxon>Bacteria</taxon>
        <taxon>Bacillati</taxon>
        <taxon>Bacillota</taxon>
        <taxon>Clostridia</taxon>
        <taxon>Eubacteriales</taxon>
        <taxon>Clostridiaceae</taxon>
        <taxon>Clostridium</taxon>
    </lineage>
</organism>
<gene>
    <name evidence="2" type="ORF">CLMAG_53890</name>
</gene>
<keyword evidence="1" id="KW-1133">Transmembrane helix</keyword>
<dbReference type="OrthoDB" id="9905893at2"/>
<dbReference type="RefSeq" id="WP_066629561.1">
    <property type="nucleotide sequence ID" value="NZ_FQXL01000050.1"/>
</dbReference>
<keyword evidence="1" id="KW-0472">Membrane</keyword>
<comment type="caution">
    <text evidence="2">The sequence shown here is derived from an EMBL/GenBank/DDBJ whole genome shotgun (WGS) entry which is preliminary data.</text>
</comment>
<feature type="transmembrane region" description="Helical" evidence="1">
    <location>
        <begin position="27"/>
        <end position="45"/>
    </location>
</feature>
<evidence type="ECO:0000313" key="3">
    <source>
        <dbReference type="Proteomes" id="UP000076603"/>
    </source>
</evidence>
<proteinExistence type="predicted"/>
<keyword evidence="1" id="KW-0812">Transmembrane</keyword>
<keyword evidence="3" id="KW-1185">Reference proteome</keyword>
<name>A0A162QYY1_9CLOT</name>
<feature type="transmembrane region" description="Helical" evidence="1">
    <location>
        <begin position="106"/>
        <end position="129"/>
    </location>
</feature>
<reference evidence="2 3" key="1">
    <citation type="submission" date="2016-04" db="EMBL/GenBank/DDBJ databases">
        <title>Genome sequence of Clostridium magnum DSM 2767.</title>
        <authorList>
            <person name="Poehlein A."/>
            <person name="Uhlig R."/>
            <person name="Fischer R."/>
            <person name="Bahl H."/>
            <person name="Daniel R."/>
        </authorList>
    </citation>
    <scope>NUCLEOTIDE SEQUENCE [LARGE SCALE GENOMIC DNA]</scope>
    <source>
        <strain evidence="2 3">DSM 2767</strain>
    </source>
</reference>